<sequence length="84" mass="9070">GQAYACTVVNLDTVNNCPSLLKGQSPLVKLGLLVGSNSGSFSSLCSLPCSVFFNSKQFQLEALLDSSCEQYLLDPSLVEKWRIP</sequence>
<dbReference type="AlphaFoldDB" id="A0A1A8KX16"/>
<dbReference type="EMBL" id="HAEE01016683">
    <property type="protein sequence ID" value="SBR36733.1"/>
    <property type="molecule type" value="Transcribed_RNA"/>
</dbReference>
<accession>A0A1A8KX16</accession>
<proteinExistence type="predicted"/>
<name>A0A1A8KX16_NOTKU</name>
<organism evidence="1">
    <name type="scientific">Nothobranchius kuhntae</name>
    <name type="common">Beira killifish</name>
    <dbReference type="NCBI Taxonomy" id="321403"/>
    <lineage>
        <taxon>Eukaryota</taxon>
        <taxon>Metazoa</taxon>
        <taxon>Chordata</taxon>
        <taxon>Craniata</taxon>
        <taxon>Vertebrata</taxon>
        <taxon>Euteleostomi</taxon>
        <taxon>Actinopterygii</taxon>
        <taxon>Neopterygii</taxon>
        <taxon>Teleostei</taxon>
        <taxon>Neoteleostei</taxon>
        <taxon>Acanthomorphata</taxon>
        <taxon>Ovalentaria</taxon>
        <taxon>Atherinomorphae</taxon>
        <taxon>Cyprinodontiformes</taxon>
        <taxon>Nothobranchiidae</taxon>
        <taxon>Nothobranchius</taxon>
    </lineage>
</organism>
<feature type="non-terminal residue" evidence="1">
    <location>
        <position position="84"/>
    </location>
</feature>
<reference evidence="1" key="2">
    <citation type="submission" date="2016-06" db="EMBL/GenBank/DDBJ databases">
        <title>The genome of a short-lived fish provides insights into sex chromosome evolution and the genetic control of aging.</title>
        <authorList>
            <person name="Reichwald K."/>
            <person name="Felder M."/>
            <person name="Petzold A."/>
            <person name="Koch P."/>
            <person name="Groth M."/>
            <person name="Platzer M."/>
        </authorList>
    </citation>
    <scope>NUCLEOTIDE SEQUENCE</scope>
    <source>
        <tissue evidence="1">Brain</tissue>
    </source>
</reference>
<feature type="non-terminal residue" evidence="1">
    <location>
        <position position="1"/>
    </location>
</feature>
<gene>
    <name evidence="1" type="primary">Nfu_g_1_024321</name>
</gene>
<protein>
    <submittedName>
        <fullName evidence="1">Uncharacterized protein</fullName>
    </submittedName>
</protein>
<reference evidence="1" key="1">
    <citation type="submission" date="2016-05" db="EMBL/GenBank/DDBJ databases">
        <authorList>
            <person name="Lavstsen T."/>
            <person name="Jespersen J.S."/>
        </authorList>
    </citation>
    <scope>NUCLEOTIDE SEQUENCE</scope>
    <source>
        <tissue evidence="1">Brain</tissue>
    </source>
</reference>
<evidence type="ECO:0000313" key="1">
    <source>
        <dbReference type="EMBL" id="SBR36733.1"/>
    </source>
</evidence>